<reference evidence="9 10" key="1">
    <citation type="submission" date="2020-07" db="EMBL/GenBank/DDBJ databases">
        <authorList>
            <person name="Feng X."/>
        </authorList>
    </citation>
    <scope>NUCLEOTIDE SEQUENCE [LARGE SCALE GENOMIC DNA]</scope>
    <source>
        <strain evidence="9 10">JCM23202</strain>
    </source>
</reference>
<evidence type="ECO:0000256" key="3">
    <source>
        <dbReference type="ARBA" id="ARBA00010286"/>
    </source>
</evidence>
<evidence type="ECO:0000256" key="2">
    <source>
        <dbReference type="ARBA" id="ARBA00002368"/>
    </source>
</evidence>
<gene>
    <name evidence="9" type="primary">allB</name>
    <name evidence="9" type="ORF">H5P27_05230</name>
</gene>
<evidence type="ECO:0000313" key="9">
    <source>
        <dbReference type="EMBL" id="MBC2605440.1"/>
    </source>
</evidence>
<dbReference type="SUPFAM" id="SSF51338">
    <property type="entry name" value="Composite domain of metallo-dependent hydrolases"/>
    <property type="match status" value="1"/>
</dbReference>
<protein>
    <submittedName>
        <fullName evidence="9">Allantoinase AllB</fullName>
        <ecNumber evidence="9">3.5.2.5</ecNumber>
    </submittedName>
</protein>
<dbReference type="Gene3D" id="3.20.20.140">
    <property type="entry name" value="Metal-dependent hydrolases"/>
    <property type="match status" value="1"/>
</dbReference>
<keyword evidence="7" id="KW-0862">Zinc</keyword>
<dbReference type="PANTHER" id="PTHR43668">
    <property type="entry name" value="ALLANTOINASE"/>
    <property type="match status" value="1"/>
</dbReference>
<evidence type="ECO:0000313" key="10">
    <source>
        <dbReference type="Proteomes" id="UP000526501"/>
    </source>
</evidence>
<dbReference type="InterPro" id="IPR006680">
    <property type="entry name" value="Amidohydro-rel"/>
</dbReference>
<dbReference type="RefSeq" id="WP_185659318.1">
    <property type="nucleotide sequence ID" value="NZ_CAWPOO010000006.1"/>
</dbReference>
<comment type="cofactor">
    <cofactor evidence="1">
        <name>Zn(2+)</name>
        <dbReference type="ChEBI" id="CHEBI:29105"/>
    </cofactor>
</comment>
<keyword evidence="5" id="KW-0479">Metal-binding</keyword>
<sequence>MHDLVIRGARIFEDGQWIEKDIGIDDGKFASFQAESGRETLDAQGRFLLPGGIDLHVHFNEPGRTHWEGFATGSLAAAAGGNTFLCEMPLNSIPSTVSARDLQTKLDAINGKSLLDYALWGGLVPGNVSEIAGLHEAGVAGFKAFMSPSGTDDFINSDTQTLKAGMKEIAKTGKILAIHAEDPATLTSASDGLSSKLTALDWEKSRPVEAEINAVKIAIDLAAESGCRIHIVHVSAPEVLEVIAKAKMQGVDITCETCPHYLLLTIEQADQIGPHAKCAPPLRPRHTVNGLWQAIRMGMVDTIGSDHSPAPPDLKSGKTFYDAWGGISGVQHGLPLLWQKAASDPELFQRLLDLSSKNAGELIGLHGKGSIKAGYDADFTLVAEYGACSSITEAELLYRHKTSAYCGMDLGLKVEETWQAGRCVYKDGAGMGDPKGAFIKF</sequence>
<dbReference type="GO" id="GO:0000256">
    <property type="term" value="P:allantoin catabolic process"/>
    <property type="evidence" value="ECO:0007669"/>
    <property type="project" value="InterPro"/>
</dbReference>
<dbReference type="Pfam" id="PF01979">
    <property type="entry name" value="Amidohydro_1"/>
    <property type="match status" value="1"/>
</dbReference>
<accession>A0A7X1B4G0</accession>
<dbReference type="EMBL" id="JACHVC010000006">
    <property type="protein sequence ID" value="MBC2605440.1"/>
    <property type="molecule type" value="Genomic_DNA"/>
</dbReference>
<name>A0A7X1B4G0_9BACT</name>
<dbReference type="AlphaFoldDB" id="A0A7X1B4G0"/>
<evidence type="ECO:0000256" key="4">
    <source>
        <dbReference type="ARBA" id="ARBA00011881"/>
    </source>
</evidence>
<dbReference type="GO" id="GO:0004038">
    <property type="term" value="F:allantoinase activity"/>
    <property type="evidence" value="ECO:0007669"/>
    <property type="project" value="UniProtKB-EC"/>
</dbReference>
<dbReference type="SUPFAM" id="SSF51556">
    <property type="entry name" value="Metallo-dependent hydrolases"/>
    <property type="match status" value="1"/>
</dbReference>
<dbReference type="GO" id="GO:0006145">
    <property type="term" value="P:purine nucleobase catabolic process"/>
    <property type="evidence" value="ECO:0007669"/>
    <property type="project" value="TreeGrafter"/>
</dbReference>
<comment type="caution">
    <text evidence="9">The sequence shown here is derived from an EMBL/GenBank/DDBJ whole genome shotgun (WGS) entry which is preliminary data.</text>
</comment>
<dbReference type="InterPro" id="IPR032466">
    <property type="entry name" value="Metal_Hydrolase"/>
</dbReference>
<evidence type="ECO:0000256" key="6">
    <source>
        <dbReference type="ARBA" id="ARBA00022801"/>
    </source>
</evidence>
<dbReference type="GO" id="GO:0008270">
    <property type="term" value="F:zinc ion binding"/>
    <property type="evidence" value="ECO:0007669"/>
    <property type="project" value="InterPro"/>
</dbReference>
<dbReference type="GO" id="GO:0005737">
    <property type="term" value="C:cytoplasm"/>
    <property type="evidence" value="ECO:0007669"/>
    <property type="project" value="TreeGrafter"/>
</dbReference>
<dbReference type="NCBIfam" id="TIGR03178">
    <property type="entry name" value="allantoinase"/>
    <property type="match status" value="1"/>
</dbReference>
<evidence type="ECO:0000256" key="1">
    <source>
        <dbReference type="ARBA" id="ARBA00001947"/>
    </source>
</evidence>
<dbReference type="PANTHER" id="PTHR43668:SF4">
    <property type="entry name" value="ALLANTOINASE"/>
    <property type="match status" value="1"/>
</dbReference>
<dbReference type="InterPro" id="IPR017593">
    <property type="entry name" value="Allantoinase"/>
</dbReference>
<evidence type="ECO:0000256" key="5">
    <source>
        <dbReference type="ARBA" id="ARBA00022723"/>
    </source>
</evidence>
<dbReference type="GO" id="GO:0050897">
    <property type="term" value="F:cobalt ion binding"/>
    <property type="evidence" value="ECO:0007669"/>
    <property type="project" value="InterPro"/>
</dbReference>
<organism evidence="9 10">
    <name type="scientific">Pelagicoccus albus</name>
    <dbReference type="NCBI Taxonomy" id="415222"/>
    <lineage>
        <taxon>Bacteria</taxon>
        <taxon>Pseudomonadati</taxon>
        <taxon>Verrucomicrobiota</taxon>
        <taxon>Opitutia</taxon>
        <taxon>Puniceicoccales</taxon>
        <taxon>Pelagicoccaceae</taxon>
        <taxon>Pelagicoccus</taxon>
    </lineage>
</organism>
<evidence type="ECO:0000259" key="8">
    <source>
        <dbReference type="Pfam" id="PF01979"/>
    </source>
</evidence>
<evidence type="ECO:0000256" key="7">
    <source>
        <dbReference type="ARBA" id="ARBA00022833"/>
    </source>
</evidence>
<dbReference type="InterPro" id="IPR050138">
    <property type="entry name" value="DHOase/Allantoinase_Hydrolase"/>
</dbReference>
<dbReference type="PROSITE" id="PS00482">
    <property type="entry name" value="DIHYDROOROTASE_1"/>
    <property type="match status" value="1"/>
</dbReference>
<dbReference type="EC" id="3.5.2.5" evidence="9"/>
<feature type="domain" description="Amidohydrolase-related" evidence="8">
    <location>
        <begin position="47"/>
        <end position="384"/>
    </location>
</feature>
<proteinExistence type="inferred from homology"/>
<dbReference type="InterPro" id="IPR002195">
    <property type="entry name" value="Dihydroorotase_CS"/>
</dbReference>
<dbReference type="Proteomes" id="UP000526501">
    <property type="component" value="Unassembled WGS sequence"/>
</dbReference>
<comment type="similarity">
    <text evidence="3">Belongs to the metallo-dependent hydrolases superfamily. DHOase family. Class I DHOase subfamily.</text>
</comment>
<keyword evidence="10" id="KW-1185">Reference proteome</keyword>
<dbReference type="InterPro" id="IPR011059">
    <property type="entry name" value="Metal-dep_hydrolase_composite"/>
</dbReference>
<comment type="subunit">
    <text evidence="4">Homotetramer.</text>
</comment>
<keyword evidence="6 9" id="KW-0378">Hydrolase</keyword>
<comment type="function">
    <text evidence="2">Catalyzes the reversible cyclization of carbamoyl aspartate to dihydroorotate.</text>
</comment>